<evidence type="ECO:0000313" key="2">
    <source>
        <dbReference type="EMBL" id="WGI36777.1"/>
    </source>
</evidence>
<accession>A0ABY8LXB7</accession>
<sequence>MEKEMNILSLIDVSFKDKLRNVNLEIKRGESIIIFSSDSSLPYSFRDLLVFKNKKYSGVIKIGNSFLKRKSSDFFVNEKVLSIFSDNRKNHYFDKPLFEVMKYSLETNEHNFKLIQDFRKDWKEISEEYEFYIKENEEKFTSSLFLKQIKIYDEFLNSIDEKEIFTQKGKKIDFQILNNYLDKRIAMLNKSLSTISYYEVKKYNSYLDFQRKYRNHEGKLQNLKTDYKKVEKEVFNFANTSEFNIENDKKGKILFDINAEIKKELDFLKYGNFSNGFYKLLIKALKLKIIRSRKELKLARKTKKIDDINKAKINYWVKTETYKLFKKNRKHFKYIDDKNLKGLYKTIQDFEISYYNEVFFDFKRGKKIHWNESLKKIDSSKEKRYSLRRIKEMNQMKIEETKEKINNLYRELEKNKKIKVLGSKEIDKSAKNIKENDLLEKKADYFWEINQSNSSLTDSITINVQNNKKLEQQIIKRVLQSMKIDRHLFSLLQKNKQKLNKIPAEIKKKIEEVKNLDFHAFEIYHPLSFVYTKDFDENSLIQKVIIKNELFAFLESINMNSDKLWIPYSQLSLKDRIKIDIAKLKLYSPDVVIVDLRRTIFDHSYIDEMIKYKDEKTTLLIFSDKYFKSSVNNYIFIEKGKIIEQALNNRNLIFETEYAKKFMEDKKFHLEILEKISLMDYEEIYNSRKSYKINNSLVYTSENDVAMLKLIDESKENQDEFVLEKNDVLDIEDTVIIDLSSKSKEK</sequence>
<keyword evidence="3" id="KW-1185">Reference proteome</keyword>
<dbReference type="RefSeq" id="WP_280102079.1">
    <property type="nucleotide sequence ID" value="NZ_CP122979.1"/>
</dbReference>
<keyword evidence="1" id="KW-0175">Coiled coil</keyword>
<feature type="coiled-coil region" evidence="1">
    <location>
        <begin position="206"/>
        <end position="233"/>
    </location>
</feature>
<evidence type="ECO:0000256" key="1">
    <source>
        <dbReference type="SAM" id="Coils"/>
    </source>
</evidence>
<feature type="coiled-coil region" evidence="1">
    <location>
        <begin position="391"/>
        <end position="418"/>
    </location>
</feature>
<organism evidence="2 3">
    <name type="scientific">Mesomycoplasma lagogenitalium</name>
    <dbReference type="NCBI Taxonomy" id="171286"/>
    <lineage>
        <taxon>Bacteria</taxon>
        <taxon>Bacillati</taxon>
        <taxon>Mycoplasmatota</taxon>
        <taxon>Mycoplasmoidales</taxon>
        <taxon>Metamycoplasmataceae</taxon>
        <taxon>Mesomycoplasma</taxon>
    </lineage>
</organism>
<protein>
    <recommendedName>
        <fullName evidence="4">ABC transporter ATP-binding protein</fullName>
    </recommendedName>
</protein>
<evidence type="ECO:0000313" key="3">
    <source>
        <dbReference type="Proteomes" id="UP001179842"/>
    </source>
</evidence>
<name>A0ABY8LXB7_9BACT</name>
<reference evidence="2" key="1">
    <citation type="submission" date="2023-04" db="EMBL/GenBank/DDBJ databases">
        <title>Completed genome of Mycoplasma lagogenitalium type strain 12MS.</title>
        <authorList>
            <person name="Spergser J."/>
        </authorList>
    </citation>
    <scope>NUCLEOTIDE SEQUENCE</scope>
    <source>
        <strain evidence="2">12MS</strain>
    </source>
</reference>
<dbReference type="EMBL" id="CP122979">
    <property type="protein sequence ID" value="WGI36777.1"/>
    <property type="molecule type" value="Genomic_DNA"/>
</dbReference>
<proteinExistence type="predicted"/>
<gene>
    <name evidence="2" type="ORF">QEG99_00605</name>
</gene>
<evidence type="ECO:0008006" key="4">
    <source>
        <dbReference type="Google" id="ProtNLM"/>
    </source>
</evidence>
<dbReference type="Proteomes" id="UP001179842">
    <property type="component" value="Chromosome"/>
</dbReference>